<dbReference type="RefSeq" id="WP_316869236.1">
    <property type="nucleotide sequence ID" value="NZ_CATWAF010000002.1"/>
</dbReference>
<sequence length="200" mass="22123">MNKLGAYKKKEKNVLSVQARHDLLIAALNDPSSVKAPVVAALSGQRKFAKFSVESAGISPISLNTLKSLANELYPLGDEQGNLGFAYLDSMRLRLNEVLQKKEMEKSSKRGRKPANEERTQLLSRLAATERQCILRSKAYLDLYSKINTLVRDGTLEEVARLKLFNLLDVHSIAFANLFSPDISDGQDAHSSIAVLHRGS</sequence>
<name>A0AAD2B0T4_9RALS</name>
<dbReference type="EMBL" id="CATWAF010000002">
    <property type="protein sequence ID" value="CAJ0691919.1"/>
    <property type="molecule type" value="Genomic_DNA"/>
</dbReference>
<proteinExistence type="predicted"/>
<evidence type="ECO:0000313" key="1">
    <source>
        <dbReference type="EMBL" id="CAJ0691919.1"/>
    </source>
</evidence>
<protein>
    <submittedName>
        <fullName evidence="1">Uncharacterized protein</fullName>
    </submittedName>
</protein>
<evidence type="ECO:0000313" key="2">
    <source>
        <dbReference type="Proteomes" id="UP001189915"/>
    </source>
</evidence>
<keyword evidence="2" id="KW-1185">Reference proteome</keyword>
<comment type="caution">
    <text evidence="1">The sequence shown here is derived from an EMBL/GenBank/DDBJ whole genome shotgun (WGS) entry which is preliminary data.</text>
</comment>
<gene>
    <name evidence="1" type="ORF">LMG18091_01527</name>
</gene>
<organism evidence="1 2">
    <name type="scientific">Ralstonia wenshanensis</name>
    <dbReference type="NCBI Taxonomy" id="2842456"/>
    <lineage>
        <taxon>Bacteria</taxon>
        <taxon>Pseudomonadati</taxon>
        <taxon>Pseudomonadota</taxon>
        <taxon>Betaproteobacteria</taxon>
        <taxon>Burkholderiales</taxon>
        <taxon>Burkholderiaceae</taxon>
        <taxon>Ralstonia</taxon>
    </lineage>
</organism>
<reference evidence="1 2" key="1">
    <citation type="submission" date="2023-07" db="EMBL/GenBank/DDBJ databases">
        <authorList>
            <person name="Peeters C."/>
        </authorList>
    </citation>
    <scope>NUCLEOTIDE SEQUENCE [LARGE SCALE GENOMIC DNA]</scope>
    <source>
        <strain evidence="1 2">LMG 18091</strain>
    </source>
</reference>
<accession>A0AAD2B0T4</accession>
<dbReference type="Proteomes" id="UP001189915">
    <property type="component" value="Unassembled WGS sequence"/>
</dbReference>
<dbReference type="AlphaFoldDB" id="A0AAD2B0T4"/>